<dbReference type="EMBL" id="HM144387">
    <property type="protein sequence ID" value="ADH03285.1"/>
    <property type="molecule type" value="Genomic_DNA"/>
</dbReference>
<name>G9B1P0_9CAUD</name>
<dbReference type="OrthoDB" id="20456at10239"/>
<accession>G9B1P0</accession>
<dbReference type="KEGG" id="vg:11536795"/>
<organism evidence="1 2">
    <name type="scientific">Bacillus phage W.Ph</name>
    <dbReference type="NCBI Taxonomy" id="764595"/>
    <lineage>
        <taxon>Viruses</taxon>
        <taxon>Duplodnaviria</taxon>
        <taxon>Heunggongvirae</taxon>
        <taxon>Uroviricota</taxon>
        <taxon>Caudoviricetes</taxon>
        <taxon>Herelleviridae</taxon>
        <taxon>Bastillevirinae</taxon>
        <taxon>Wphvirus</taxon>
        <taxon>Wphvirus WPh</taxon>
    </lineage>
</organism>
<evidence type="ECO:0000313" key="2">
    <source>
        <dbReference type="Proteomes" id="UP000005445"/>
    </source>
</evidence>
<dbReference type="Proteomes" id="UP000005445">
    <property type="component" value="Segment"/>
</dbReference>
<dbReference type="RefSeq" id="YP_004957154.1">
    <property type="nucleotide sequence ID" value="NC_016563.1"/>
</dbReference>
<sequence>MEEHKLEIKFTITFKSMDDELVDTLENNIHDDVLEKMLCYEEEGHLEQFNVDKEVKFHTRECYSCRGKGVGLDWGAMNFWECDTCDGTGEIEID</sequence>
<evidence type="ECO:0000313" key="1">
    <source>
        <dbReference type="EMBL" id="ADH03285.1"/>
    </source>
</evidence>
<proteinExistence type="predicted"/>
<keyword evidence="2" id="KW-1185">Reference proteome</keyword>
<protein>
    <submittedName>
        <fullName evidence="1">Gp139</fullName>
    </submittedName>
</protein>
<dbReference type="SUPFAM" id="SSF57938">
    <property type="entry name" value="DnaJ/Hsp40 cysteine-rich domain"/>
    <property type="match status" value="1"/>
</dbReference>
<dbReference type="GeneID" id="11536795"/>
<reference evidence="1 2" key="1">
    <citation type="submission" date="2013-01" db="EMBL/GenBank/DDBJ databases">
        <title>Large myovirus of Bacillus.</title>
        <authorList>
            <person name="Klumpp J."/>
            <person name="Beyer W."/>
            <person name="Loessner M.J."/>
        </authorList>
    </citation>
    <scope>NUCLEOTIDE SEQUENCE [LARGE SCALE GENOMIC DNA]</scope>
</reference>
<dbReference type="InterPro" id="IPR036410">
    <property type="entry name" value="HSP_DnaJ_Cys-rich_dom_sf"/>
</dbReference>